<evidence type="ECO:0000259" key="2">
    <source>
        <dbReference type="Pfam" id="PF05199"/>
    </source>
</evidence>
<dbReference type="InterPro" id="IPR036188">
    <property type="entry name" value="FAD/NAD-bd_sf"/>
</dbReference>
<dbReference type="InterPro" id="IPR012132">
    <property type="entry name" value="GMC_OxRdtase"/>
</dbReference>
<evidence type="ECO:0000313" key="4">
    <source>
        <dbReference type="Proteomes" id="UP001233999"/>
    </source>
</evidence>
<proteinExistence type="inferred from homology"/>
<gene>
    <name evidence="3" type="ORF">L9F63_027834</name>
</gene>
<evidence type="ECO:0000313" key="3">
    <source>
        <dbReference type="EMBL" id="KAJ9590330.1"/>
    </source>
</evidence>
<keyword evidence="4" id="KW-1185">Reference proteome</keyword>
<evidence type="ECO:0000256" key="1">
    <source>
        <dbReference type="ARBA" id="ARBA00010790"/>
    </source>
</evidence>
<comment type="caution">
    <text evidence="3">The sequence shown here is derived from an EMBL/GenBank/DDBJ whole genome shotgun (WGS) entry which is preliminary data.</text>
</comment>
<dbReference type="Proteomes" id="UP001233999">
    <property type="component" value="Unassembled WGS sequence"/>
</dbReference>
<reference evidence="3" key="2">
    <citation type="submission" date="2023-05" db="EMBL/GenBank/DDBJ databases">
        <authorList>
            <person name="Fouks B."/>
        </authorList>
    </citation>
    <scope>NUCLEOTIDE SEQUENCE</scope>
    <source>
        <strain evidence="3">Stay&amp;Tobe</strain>
        <tissue evidence="3">Testes</tissue>
    </source>
</reference>
<accession>A0AAD8A0F9</accession>
<comment type="similarity">
    <text evidence="1">Belongs to the GMC oxidoreductase family.</text>
</comment>
<dbReference type="PANTHER" id="PTHR11552:SF227">
    <property type="entry name" value="GLUCOSE DEHYDROGENASE [FAD, QUINONE]-LIKE PROTEIN"/>
    <property type="match status" value="1"/>
</dbReference>
<feature type="domain" description="Glucose-methanol-choline oxidoreductase C-terminal" evidence="2">
    <location>
        <begin position="1"/>
        <end position="47"/>
    </location>
</feature>
<sequence length="59" mass="6217">MGPATDSEAVVDPELKVHGIKGIRVVDASIMPTIVSGNTNAPVIMIGEKGADMIKKDWL</sequence>
<dbReference type="GO" id="GO:0050660">
    <property type="term" value="F:flavin adenine dinucleotide binding"/>
    <property type="evidence" value="ECO:0007669"/>
    <property type="project" value="InterPro"/>
</dbReference>
<dbReference type="GO" id="GO:0016614">
    <property type="term" value="F:oxidoreductase activity, acting on CH-OH group of donors"/>
    <property type="evidence" value="ECO:0007669"/>
    <property type="project" value="InterPro"/>
</dbReference>
<protein>
    <recommendedName>
        <fullName evidence="2">Glucose-methanol-choline oxidoreductase C-terminal domain-containing protein</fullName>
    </recommendedName>
</protein>
<dbReference type="SUPFAM" id="SSF51905">
    <property type="entry name" value="FAD/NAD(P)-binding domain"/>
    <property type="match status" value="1"/>
</dbReference>
<name>A0AAD8A0F9_DIPPU</name>
<dbReference type="Gene3D" id="3.50.50.60">
    <property type="entry name" value="FAD/NAD(P)-binding domain"/>
    <property type="match status" value="1"/>
</dbReference>
<dbReference type="EMBL" id="JASPKZ010004340">
    <property type="protein sequence ID" value="KAJ9590330.1"/>
    <property type="molecule type" value="Genomic_DNA"/>
</dbReference>
<dbReference type="Pfam" id="PF05199">
    <property type="entry name" value="GMC_oxred_C"/>
    <property type="match status" value="1"/>
</dbReference>
<dbReference type="InterPro" id="IPR007867">
    <property type="entry name" value="GMC_OxRtase_C"/>
</dbReference>
<reference evidence="3" key="1">
    <citation type="journal article" date="2023" name="IScience">
        <title>Live-bearing cockroach genome reveals convergent evolutionary mechanisms linked to viviparity in insects and beyond.</title>
        <authorList>
            <person name="Fouks B."/>
            <person name="Harrison M.C."/>
            <person name="Mikhailova A.A."/>
            <person name="Marchal E."/>
            <person name="English S."/>
            <person name="Carruthers M."/>
            <person name="Jennings E.C."/>
            <person name="Chiamaka E.L."/>
            <person name="Frigard R.A."/>
            <person name="Pippel M."/>
            <person name="Attardo G.M."/>
            <person name="Benoit J.B."/>
            <person name="Bornberg-Bauer E."/>
            <person name="Tobe S.S."/>
        </authorList>
    </citation>
    <scope>NUCLEOTIDE SEQUENCE</scope>
    <source>
        <strain evidence="3">Stay&amp;Tobe</strain>
    </source>
</reference>
<organism evidence="3 4">
    <name type="scientific">Diploptera punctata</name>
    <name type="common">Pacific beetle cockroach</name>
    <dbReference type="NCBI Taxonomy" id="6984"/>
    <lineage>
        <taxon>Eukaryota</taxon>
        <taxon>Metazoa</taxon>
        <taxon>Ecdysozoa</taxon>
        <taxon>Arthropoda</taxon>
        <taxon>Hexapoda</taxon>
        <taxon>Insecta</taxon>
        <taxon>Pterygota</taxon>
        <taxon>Neoptera</taxon>
        <taxon>Polyneoptera</taxon>
        <taxon>Dictyoptera</taxon>
        <taxon>Blattodea</taxon>
        <taxon>Blaberoidea</taxon>
        <taxon>Blaberidae</taxon>
        <taxon>Diplopterinae</taxon>
        <taxon>Diploptera</taxon>
    </lineage>
</organism>
<dbReference type="PANTHER" id="PTHR11552">
    <property type="entry name" value="GLUCOSE-METHANOL-CHOLINE GMC OXIDOREDUCTASE"/>
    <property type="match status" value="1"/>
</dbReference>
<dbReference type="AlphaFoldDB" id="A0AAD8A0F9"/>